<comment type="caution">
    <text evidence="3">The sequence shown here is derived from an EMBL/GenBank/DDBJ whole genome shotgun (WGS) entry which is preliminary data.</text>
</comment>
<dbReference type="InterPro" id="IPR025420">
    <property type="entry name" value="DUF4143"/>
</dbReference>
<feature type="domain" description="DUF4143" evidence="2">
    <location>
        <begin position="204"/>
        <end position="354"/>
    </location>
</feature>
<dbReference type="Pfam" id="PF13635">
    <property type="entry name" value="DUF4143"/>
    <property type="match status" value="1"/>
</dbReference>
<keyword evidence="3" id="KW-0547">Nucleotide-binding</keyword>
<dbReference type="PANTHER" id="PTHR33295:SF20">
    <property type="entry name" value="ATPASE"/>
    <property type="match status" value="1"/>
</dbReference>
<evidence type="ECO:0000259" key="1">
    <source>
        <dbReference type="Pfam" id="PF13173"/>
    </source>
</evidence>
<sequence>MELYVREKYLKKMRGFYHDTEVIKVITGVRRCGKSCLMKTVMDELRRKGISEEHLISFDLDSLQYRKVKTADRLEELILSQSHAEGVKYLFIDEIQNVAGFEEVVNAFREDGNYSIFITGSNSYLLSGELVTKLTGRYIEFEMFPLTFDEYLDMKAFYGKPVNANLIAELNSYLQEGGFPKTMQYDDFADKRTYVKSVIDEIFEKDIRRRLKIRNVEAFNNVRSFIINNFGATMSIQSLQAALEKNGIAVKRSTLTRYIEALVQSKILYRCDRFDMKLKKSLGGEKKYYLADTSFYFSTNTDNRINYGPALENMVYLYARSFDYSVSVGRIGKLECDFILRDNSLNYAYVQVAYTIGESKATEDREYAPLEMIKDNYPKFVLTTDYLLQKRSGIRHLNLLEFMRTQKGFSD</sequence>
<reference evidence="3" key="2">
    <citation type="submission" date="2021-04" db="EMBL/GenBank/DDBJ databases">
        <authorList>
            <person name="Gilroy R."/>
        </authorList>
    </citation>
    <scope>NUCLEOTIDE SEQUENCE</scope>
    <source>
        <strain evidence="3">CHK33-5263</strain>
    </source>
</reference>
<dbReference type="EMBL" id="DXBS01000068">
    <property type="protein sequence ID" value="HIZ24524.1"/>
    <property type="molecule type" value="Genomic_DNA"/>
</dbReference>
<feature type="domain" description="AAA" evidence="1">
    <location>
        <begin position="23"/>
        <end position="152"/>
    </location>
</feature>
<dbReference type="Gene3D" id="3.40.50.300">
    <property type="entry name" value="P-loop containing nucleotide triphosphate hydrolases"/>
    <property type="match status" value="1"/>
</dbReference>
<proteinExistence type="predicted"/>
<reference evidence="3" key="1">
    <citation type="journal article" date="2021" name="PeerJ">
        <title>Extensive microbial diversity within the chicken gut microbiome revealed by metagenomics and culture.</title>
        <authorList>
            <person name="Gilroy R."/>
            <person name="Ravi A."/>
            <person name="Getino M."/>
            <person name="Pursley I."/>
            <person name="Horton D.L."/>
            <person name="Alikhan N.F."/>
            <person name="Baker D."/>
            <person name="Gharbi K."/>
            <person name="Hall N."/>
            <person name="Watson M."/>
            <person name="Adriaenssens E.M."/>
            <person name="Foster-Nyarko E."/>
            <person name="Jarju S."/>
            <person name="Secka A."/>
            <person name="Antonio M."/>
            <person name="Oren A."/>
            <person name="Chaudhuri R.R."/>
            <person name="La Ragione R."/>
            <person name="Hildebrand F."/>
            <person name="Pallen M.J."/>
        </authorList>
    </citation>
    <scope>NUCLEOTIDE SEQUENCE</scope>
    <source>
        <strain evidence="3">CHK33-5263</strain>
    </source>
</reference>
<dbReference type="InterPro" id="IPR027417">
    <property type="entry name" value="P-loop_NTPase"/>
</dbReference>
<evidence type="ECO:0000313" key="3">
    <source>
        <dbReference type="EMBL" id="HIZ24524.1"/>
    </source>
</evidence>
<name>A0A9D2IVD6_9FIRM</name>
<evidence type="ECO:0000259" key="2">
    <source>
        <dbReference type="Pfam" id="PF13635"/>
    </source>
</evidence>
<dbReference type="Proteomes" id="UP000824044">
    <property type="component" value="Unassembled WGS sequence"/>
</dbReference>
<dbReference type="GO" id="GO:0005524">
    <property type="term" value="F:ATP binding"/>
    <property type="evidence" value="ECO:0007669"/>
    <property type="project" value="UniProtKB-KW"/>
</dbReference>
<accession>A0A9D2IVD6</accession>
<dbReference type="InterPro" id="IPR041682">
    <property type="entry name" value="AAA_14"/>
</dbReference>
<dbReference type="AlphaFoldDB" id="A0A9D2IVD6"/>
<keyword evidence="3" id="KW-0067">ATP-binding</keyword>
<evidence type="ECO:0000313" key="4">
    <source>
        <dbReference type="Proteomes" id="UP000824044"/>
    </source>
</evidence>
<dbReference type="SUPFAM" id="SSF52540">
    <property type="entry name" value="P-loop containing nucleoside triphosphate hydrolases"/>
    <property type="match status" value="1"/>
</dbReference>
<organism evidence="3 4">
    <name type="scientific">Candidatus Gallimonas intestinigallinarum</name>
    <dbReference type="NCBI Taxonomy" id="2838604"/>
    <lineage>
        <taxon>Bacteria</taxon>
        <taxon>Bacillati</taxon>
        <taxon>Bacillota</taxon>
        <taxon>Clostridia</taxon>
        <taxon>Candidatus Gallimonas</taxon>
    </lineage>
</organism>
<dbReference type="PANTHER" id="PTHR33295">
    <property type="entry name" value="ATPASE"/>
    <property type="match status" value="1"/>
</dbReference>
<protein>
    <submittedName>
        <fullName evidence="3">ATP-binding protein</fullName>
    </submittedName>
</protein>
<gene>
    <name evidence="3" type="ORF">H9812_03495</name>
</gene>
<dbReference type="Pfam" id="PF13173">
    <property type="entry name" value="AAA_14"/>
    <property type="match status" value="1"/>
</dbReference>